<dbReference type="SUPFAM" id="SSF53697">
    <property type="entry name" value="SIS domain"/>
    <property type="match status" value="1"/>
</dbReference>
<dbReference type="AlphaFoldDB" id="A0A2X3MJD5"/>
<organism evidence="4 5">
    <name type="scientific">Candidatus Bipolaricaulis anaerobius</name>
    <dbReference type="NCBI Taxonomy" id="2026885"/>
    <lineage>
        <taxon>Bacteria</taxon>
        <taxon>Candidatus Bipolaricaulota</taxon>
        <taxon>Candidatus Bipolaricaulia</taxon>
        <taxon>Candidatus Bipolaricaulales</taxon>
        <taxon>Candidatus Bipolaricaulaceae</taxon>
        <taxon>Candidatus Bipolaricaulis</taxon>
    </lineage>
</organism>
<evidence type="ECO:0000256" key="2">
    <source>
        <dbReference type="ARBA" id="ARBA00023235"/>
    </source>
</evidence>
<dbReference type="InterPro" id="IPR001347">
    <property type="entry name" value="SIS_dom"/>
</dbReference>
<dbReference type="EMBL" id="LS483254">
    <property type="protein sequence ID" value="SQD92094.1"/>
    <property type="molecule type" value="Genomic_DNA"/>
</dbReference>
<feature type="domain" description="SIS" evidence="3">
    <location>
        <begin position="43"/>
        <end position="193"/>
    </location>
</feature>
<dbReference type="PROSITE" id="PS51464">
    <property type="entry name" value="SIS"/>
    <property type="match status" value="1"/>
</dbReference>
<keyword evidence="2 4" id="KW-0413">Isomerase</keyword>
<dbReference type="NCBIfam" id="NF006426">
    <property type="entry name" value="PRK08674.1-6"/>
    <property type="match status" value="1"/>
</dbReference>
<dbReference type="Proteomes" id="UP000249818">
    <property type="component" value="Chromosome BARAN1"/>
</dbReference>
<dbReference type="NCBIfam" id="TIGR02128">
    <property type="entry name" value="G6PI_arch"/>
    <property type="match status" value="1"/>
</dbReference>
<protein>
    <submittedName>
        <fullName evidence="4">Bifunctional phosphoglucose/phosphomannose isomerase</fullName>
        <ecNumber evidence="4">5.3.1.8</ecNumber>
        <ecNumber evidence="4">5.3.1.9</ecNumber>
    </submittedName>
</protein>
<evidence type="ECO:0000259" key="3">
    <source>
        <dbReference type="PROSITE" id="PS51464"/>
    </source>
</evidence>
<dbReference type="EC" id="5.3.1.8" evidence="4"/>
<comment type="similarity">
    <text evidence="1">Belongs to the PGI/PMI family.</text>
</comment>
<dbReference type="KEGG" id="bana:BARAN1_0069"/>
<dbReference type="Gene3D" id="3.40.50.10490">
    <property type="entry name" value="Glucose-6-phosphate isomerase like protein, domain 1"/>
    <property type="match status" value="2"/>
</dbReference>
<dbReference type="EC" id="5.3.1.9" evidence="4"/>
<dbReference type="OrthoDB" id="9771734at2"/>
<proteinExistence type="inferred from homology"/>
<evidence type="ECO:0000256" key="1">
    <source>
        <dbReference type="ARBA" id="ARBA00010523"/>
    </source>
</evidence>
<dbReference type="GO" id="GO:0004347">
    <property type="term" value="F:glucose-6-phosphate isomerase activity"/>
    <property type="evidence" value="ECO:0007669"/>
    <property type="project" value="UniProtKB-EC"/>
</dbReference>
<dbReference type="GO" id="GO:0004476">
    <property type="term" value="F:mannose-6-phosphate isomerase activity"/>
    <property type="evidence" value="ECO:0007669"/>
    <property type="project" value="UniProtKB-EC"/>
</dbReference>
<dbReference type="GO" id="GO:1901135">
    <property type="term" value="P:carbohydrate derivative metabolic process"/>
    <property type="evidence" value="ECO:0007669"/>
    <property type="project" value="InterPro"/>
</dbReference>
<dbReference type="GO" id="GO:0005975">
    <property type="term" value="P:carbohydrate metabolic process"/>
    <property type="evidence" value="ECO:0007669"/>
    <property type="project" value="InterPro"/>
</dbReference>
<evidence type="ECO:0000313" key="5">
    <source>
        <dbReference type="Proteomes" id="UP000249818"/>
    </source>
</evidence>
<keyword evidence="5" id="KW-1185">Reference proteome</keyword>
<dbReference type="InterPro" id="IPR046348">
    <property type="entry name" value="SIS_dom_sf"/>
</dbReference>
<gene>
    <name evidence="4" type="ORF">BARAN1_0069</name>
</gene>
<dbReference type="InterPro" id="IPR035484">
    <property type="entry name" value="SIS_PGI/PMI_1"/>
</dbReference>
<dbReference type="InterPro" id="IPR019490">
    <property type="entry name" value="Glu6P/Mann6P_isomerase_C"/>
</dbReference>
<name>A0A2X3MJD5_9BACT</name>
<reference evidence="5" key="1">
    <citation type="submission" date="2018-05" db="EMBL/GenBank/DDBJ databases">
        <authorList>
            <person name="Hao L."/>
        </authorList>
    </citation>
    <scope>NUCLEOTIDE SEQUENCE [LARGE SCALE GENOMIC DNA]</scope>
</reference>
<accession>A0A2X3MJD5</accession>
<evidence type="ECO:0000313" key="4">
    <source>
        <dbReference type="EMBL" id="SQD92094.1"/>
    </source>
</evidence>
<dbReference type="CDD" id="cd05017">
    <property type="entry name" value="SIS_PGI_PMI_1"/>
    <property type="match status" value="1"/>
</dbReference>
<dbReference type="Pfam" id="PF10432">
    <property type="entry name" value="bact-PGI_C"/>
    <property type="match status" value="1"/>
</dbReference>
<sequence length="344" mass="37010">MAEHGRKRSWQELAPLDRGGMAEALAGFPVQCREGLALGEGVPLDGLAGFSRVVALGMGGSGIAGALLTTLLPVEVVPVRDYTLPGWIGEESLAIALSYSGDTEETLSAFDEARTRTKRAVAVTSGGELGARCSANGIPWIRIPPGHQPRAALGYLLFPLLGLFRRLGLIPDLGEALAILDELARELAPGGEENEAQRLAQRLAGRVPLAYGAGPTAPVAVRWKTQVNENAKAPAFWAELPELCHNEVVGYELMGRLLPQGTVVFLRSRHDHPRVARRIAILEEILTNRGLDWIEVSGRGEGLPAELLSLLYLGDWTSYYLALLGGVDPTPVAIIRDLKDRLSR</sequence>
<dbReference type="GO" id="GO:0097367">
    <property type="term" value="F:carbohydrate derivative binding"/>
    <property type="evidence" value="ECO:0007669"/>
    <property type="project" value="InterPro"/>
</dbReference>
<dbReference type="CDD" id="cd05637">
    <property type="entry name" value="SIS_PGI_PMI_2"/>
    <property type="match status" value="1"/>
</dbReference>
<dbReference type="RefSeq" id="WP_122030366.1">
    <property type="nucleotide sequence ID" value="NZ_LS483254.1"/>
</dbReference>
<dbReference type="NCBIfam" id="NF006423">
    <property type="entry name" value="PRK08674.1-2"/>
    <property type="match status" value="1"/>
</dbReference>